<accession>A0ABR1RDD1</accession>
<dbReference type="EMBL" id="JAQQWI010000016">
    <property type="protein sequence ID" value="KAK8008269.1"/>
    <property type="molecule type" value="Genomic_DNA"/>
</dbReference>
<evidence type="ECO:0000313" key="2">
    <source>
        <dbReference type="Proteomes" id="UP001396898"/>
    </source>
</evidence>
<organism evidence="1 2">
    <name type="scientific">Apiospora marii</name>
    <dbReference type="NCBI Taxonomy" id="335849"/>
    <lineage>
        <taxon>Eukaryota</taxon>
        <taxon>Fungi</taxon>
        <taxon>Dikarya</taxon>
        <taxon>Ascomycota</taxon>
        <taxon>Pezizomycotina</taxon>
        <taxon>Sordariomycetes</taxon>
        <taxon>Xylariomycetidae</taxon>
        <taxon>Amphisphaeriales</taxon>
        <taxon>Apiosporaceae</taxon>
        <taxon>Apiospora</taxon>
    </lineage>
</organism>
<proteinExistence type="predicted"/>
<dbReference type="Proteomes" id="UP001396898">
    <property type="component" value="Unassembled WGS sequence"/>
</dbReference>
<gene>
    <name evidence="1" type="ORF">PG991_010820</name>
</gene>
<protein>
    <submittedName>
        <fullName evidence="1">Uncharacterized protein</fullName>
    </submittedName>
</protein>
<comment type="caution">
    <text evidence="1">The sequence shown here is derived from an EMBL/GenBank/DDBJ whole genome shotgun (WGS) entry which is preliminary data.</text>
</comment>
<keyword evidence="2" id="KW-1185">Reference proteome</keyword>
<name>A0ABR1RDD1_9PEZI</name>
<sequence>MGLGLMECLQKTLCLKLVQGITGEHCHKSLELIRQTVEADEKEETAITQIQRKEDENSDAGPGARLIVGATPYTLKDKSKA</sequence>
<evidence type="ECO:0000313" key="1">
    <source>
        <dbReference type="EMBL" id="KAK8008269.1"/>
    </source>
</evidence>
<reference evidence="1 2" key="1">
    <citation type="submission" date="2023-01" db="EMBL/GenBank/DDBJ databases">
        <title>Analysis of 21 Apiospora genomes using comparative genomics revels a genus with tremendous synthesis potential of carbohydrate active enzymes and secondary metabolites.</title>
        <authorList>
            <person name="Sorensen T."/>
        </authorList>
    </citation>
    <scope>NUCLEOTIDE SEQUENCE [LARGE SCALE GENOMIC DNA]</scope>
    <source>
        <strain evidence="1 2">CBS 20057</strain>
    </source>
</reference>